<evidence type="ECO:0000256" key="3">
    <source>
        <dbReference type="ARBA" id="ARBA00022741"/>
    </source>
</evidence>
<organism evidence="12 13">
    <name type="scientific">Lutispora saccharofermentans</name>
    <dbReference type="NCBI Taxonomy" id="3024236"/>
    <lineage>
        <taxon>Bacteria</taxon>
        <taxon>Bacillati</taxon>
        <taxon>Bacillota</taxon>
        <taxon>Clostridia</taxon>
        <taxon>Lutisporales</taxon>
        <taxon>Lutisporaceae</taxon>
        <taxon>Lutispora</taxon>
    </lineage>
</organism>
<dbReference type="InterPro" id="IPR018368">
    <property type="entry name" value="ClpA/B_CS1"/>
</dbReference>
<dbReference type="InterPro" id="IPR001270">
    <property type="entry name" value="ClpA/B"/>
</dbReference>
<evidence type="ECO:0000256" key="8">
    <source>
        <dbReference type="PROSITE-ProRule" id="PRU01251"/>
    </source>
</evidence>
<dbReference type="PANTHER" id="PTHR11638:SF18">
    <property type="entry name" value="HEAT SHOCK PROTEIN 104"/>
    <property type="match status" value="1"/>
</dbReference>
<dbReference type="CDD" id="cd00009">
    <property type="entry name" value="AAA"/>
    <property type="match status" value="1"/>
</dbReference>
<dbReference type="SUPFAM" id="SSF52540">
    <property type="entry name" value="P-loop containing nucleoside triphosphate hydrolases"/>
    <property type="match status" value="2"/>
</dbReference>
<name>A0ABT1NA92_9FIRM</name>
<dbReference type="PROSITE" id="PS00871">
    <property type="entry name" value="CLPAB_2"/>
    <property type="match status" value="1"/>
</dbReference>
<keyword evidence="3 9" id="KW-0547">Nucleotide-binding</keyword>
<dbReference type="SUPFAM" id="SSF81923">
    <property type="entry name" value="Double Clp-N motif"/>
    <property type="match status" value="1"/>
</dbReference>
<dbReference type="CDD" id="cd19499">
    <property type="entry name" value="RecA-like_ClpB_Hsp104-like"/>
    <property type="match status" value="1"/>
</dbReference>
<evidence type="ECO:0000256" key="5">
    <source>
        <dbReference type="ARBA" id="ARBA00023054"/>
    </source>
</evidence>
<comment type="subcellular location">
    <subcellularLocation>
        <location evidence="10">Cytoplasm</location>
    </subcellularLocation>
</comment>
<proteinExistence type="inferred from homology"/>
<gene>
    <name evidence="10 12" type="primary">clpB</name>
    <name evidence="12" type="ORF">LJD61_01205</name>
</gene>
<dbReference type="InterPro" id="IPR019489">
    <property type="entry name" value="Clp_ATPase_C"/>
</dbReference>
<evidence type="ECO:0000313" key="13">
    <source>
        <dbReference type="Proteomes" id="UP001651880"/>
    </source>
</evidence>
<keyword evidence="4 9" id="KW-0067">ATP-binding</keyword>
<dbReference type="SMART" id="SM01086">
    <property type="entry name" value="ClpB_D2-small"/>
    <property type="match status" value="1"/>
</dbReference>
<feature type="coiled-coil region" evidence="10">
    <location>
        <begin position="413"/>
        <end position="534"/>
    </location>
</feature>
<dbReference type="EMBL" id="JAJEKE010000001">
    <property type="protein sequence ID" value="MCQ1528170.1"/>
    <property type="molecule type" value="Genomic_DNA"/>
</dbReference>
<dbReference type="Pfam" id="PF10431">
    <property type="entry name" value="ClpB_D2-small"/>
    <property type="match status" value="1"/>
</dbReference>
<dbReference type="Pfam" id="PF02861">
    <property type="entry name" value="Clp_N"/>
    <property type="match status" value="1"/>
</dbReference>
<dbReference type="InterPro" id="IPR004176">
    <property type="entry name" value="Clp_R_N"/>
</dbReference>
<dbReference type="InterPro" id="IPR003593">
    <property type="entry name" value="AAA+_ATPase"/>
</dbReference>
<dbReference type="RefSeq" id="WP_255225667.1">
    <property type="nucleotide sequence ID" value="NZ_JAJEKE010000001.1"/>
</dbReference>
<protein>
    <recommendedName>
        <fullName evidence="10">Chaperone protein ClpB</fullName>
    </recommendedName>
</protein>
<dbReference type="SMART" id="SM00382">
    <property type="entry name" value="AAA"/>
    <property type="match status" value="2"/>
</dbReference>
<keyword evidence="10" id="KW-0963">Cytoplasm</keyword>
<evidence type="ECO:0000256" key="1">
    <source>
        <dbReference type="ARBA" id="ARBA00008675"/>
    </source>
</evidence>
<keyword evidence="13" id="KW-1185">Reference proteome</keyword>
<sequence length="864" mass="98569">MDINKLTQKAQEAVFEAQNLAIKLNHQSMDTEHLHLVLLSQKDSLISKILTKMNIPFDFYYKDLNDELFKMPKIYSSNSNISITRRFEEVFIKAEEEAKKFKDDFISVEHLYLAIIDERNSPSEKIAKKYGVNRERFLKELSLIRSNQRITSQNPEETYEALERFGRDLVEDAKKGKLDPVIGRDSEIRRIIRILSRRTKNNPILIGEPGVGKTAVAEGLAQRIMKGDVPEGLKGKTIFSLDMGALIAGAKYRGEFEERLKAVLKEIESSNGRIILFIDEIHNIVGAGKTEGAMDAGNLLKPMLARGELHCIGATTMDEYRKYIEKDAALERRFQPVVVEPPTVEDTISILRGLKEKFEIHHGVRIQDNALISAAVLSNRYISDRFLPDKAIDLVDEAAAMLRTEIDSMPAELDEIMRRIMQLEIEREALKKEDDKQSMERLEMLNKELSDLKGRSDVMKAQWELEKAGIKSIREIKKEIESVKAQIEKAEREYDLNKVAELKYGKLTALERKLNEEKLKLEDLQKGEQLLKEEVTDDEISEIISKWTGIPMTRLMENEKDKLLRLDEVLHERVIGQDEAVSAVADAVIRARSGLKDPRKPIGSFIFLGPTGVGKTELARTLAQALFDTEDNMVRIDMSEYMEKHTVSRLIGAPPGYVGYDEGGQLTEAVRRKPYTVILFDEIEKAHHDVFNILLQILDDGRVTDSHGHAVDFKNTVIIMTSNIGSSYLLESIDKKGALDDKTQDAVVAEMKKHFRPEFLNRVDDIVFFKPLSKDEVLKIIDLQFRRIAERLKGREIEIRLSEDAKNFILENAYDPVYGARPIKRYLQKSIETFIGRALISGEIAEGQKVLISRDGDKLNFKKL</sequence>
<dbReference type="PROSITE" id="PS51903">
    <property type="entry name" value="CLP_R"/>
    <property type="match status" value="1"/>
</dbReference>
<dbReference type="InterPro" id="IPR027417">
    <property type="entry name" value="P-loop_NTPase"/>
</dbReference>
<evidence type="ECO:0000256" key="7">
    <source>
        <dbReference type="ARBA" id="ARBA00026057"/>
    </source>
</evidence>
<evidence type="ECO:0000313" key="12">
    <source>
        <dbReference type="EMBL" id="MCQ1528170.1"/>
    </source>
</evidence>
<dbReference type="Gene3D" id="1.10.1780.10">
    <property type="entry name" value="Clp, N-terminal domain"/>
    <property type="match status" value="1"/>
</dbReference>
<evidence type="ECO:0000256" key="2">
    <source>
        <dbReference type="ARBA" id="ARBA00022737"/>
    </source>
</evidence>
<keyword evidence="5 10" id="KW-0175">Coiled coil</keyword>
<dbReference type="InterPro" id="IPR003959">
    <property type="entry name" value="ATPase_AAA_core"/>
</dbReference>
<dbReference type="InterPro" id="IPR017730">
    <property type="entry name" value="Chaperonin_ClpB"/>
</dbReference>
<keyword evidence="2 8" id="KW-0677">Repeat</keyword>
<comment type="caution">
    <text evidence="12">The sequence shown here is derived from an EMBL/GenBank/DDBJ whole genome shotgun (WGS) entry which is preliminary data.</text>
</comment>
<dbReference type="Pfam" id="PF07724">
    <property type="entry name" value="AAA_2"/>
    <property type="match status" value="1"/>
</dbReference>
<keyword evidence="10" id="KW-0346">Stress response</keyword>
<dbReference type="PRINTS" id="PR00300">
    <property type="entry name" value="CLPPROTEASEA"/>
</dbReference>
<evidence type="ECO:0000256" key="10">
    <source>
        <dbReference type="RuleBase" id="RU362034"/>
    </source>
</evidence>
<comment type="similarity">
    <text evidence="1 9">Belongs to the ClpA/ClpB family.</text>
</comment>
<accession>A0ABT1NA92</accession>
<comment type="function">
    <text evidence="10">Part of a stress-induced multi-chaperone system, it is involved in the recovery of the cell from heat-induced damage, in cooperation with DnaK, DnaJ and GrpE.</text>
</comment>
<dbReference type="Pfam" id="PF00004">
    <property type="entry name" value="AAA"/>
    <property type="match status" value="1"/>
</dbReference>
<dbReference type="InterPro" id="IPR041546">
    <property type="entry name" value="ClpA/ClpB_AAA_lid"/>
</dbReference>
<reference evidence="12 13" key="1">
    <citation type="submission" date="2021-10" db="EMBL/GenBank/DDBJ databases">
        <title>Lutispora strain m25 sp. nov., a thermophilic, non-spore-forming bacterium isolated from a lab-scale methanogenic bioreactor digesting anaerobic sludge.</title>
        <authorList>
            <person name="El Houari A."/>
            <person name="Mcdonald J."/>
        </authorList>
    </citation>
    <scope>NUCLEOTIDE SEQUENCE [LARGE SCALE GENOMIC DNA]</scope>
    <source>
        <strain evidence="13">m25</strain>
    </source>
</reference>
<dbReference type="InterPro" id="IPR028299">
    <property type="entry name" value="ClpA/B_CS2"/>
</dbReference>
<dbReference type="InterPro" id="IPR050130">
    <property type="entry name" value="ClpA_ClpB"/>
</dbReference>
<feature type="domain" description="Clp R" evidence="11">
    <location>
        <begin position="3"/>
        <end position="147"/>
    </location>
</feature>
<dbReference type="PANTHER" id="PTHR11638">
    <property type="entry name" value="ATP-DEPENDENT CLP PROTEASE"/>
    <property type="match status" value="1"/>
</dbReference>
<comment type="subunit">
    <text evidence="7">Homohexamer. The oligomerization is ATP-dependent.</text>
</comment>
<dbReference type="Gene3D" id="1.10.8.60">
    <property type="match status" value="1"/>
</dbReference>
<dbReference type="PROSITE" id="PS00870">
    <property type="entry name" value="CLPAB_1"/>
    <property type="match status" value="1"/>
</dbReference>
<comment type="subunit">
    <text evidence="10">Homohexamer; The oligomerization is ATP-dependent.</text>
</comment>
<evidence type="ECO:0000256" key="9">
    <source>
        <dbReference type="RuleBase" id="RU004432"/>
    </source>
</evidence>
<evidence type="ECO:0000256" key="4">
    <source>
        <dbReference type="ARBA" id="ARBA00022840"/>
    </source>
</evidence>
<keyword evidence="6 9" id="KW-0143">Chaperone</keyword>
<dbReference type="Proteomes" id="UP001651880">
    <property type="component" value="Unassembled WGS sequence"/>
</dbReference>
<dbReference type="Pfam" id="PF17871">
    <property type="entry name" value="AAA_lid_9"/>
    <property type="match status" value="1"/>
</dbReference>
<dbReference type="NCBIfam" id="TIGR03346">
    <property type="entry name" value="chaperone_ClpB"/>
    <property type="match status" value="1"/>
</dbReference>
<dbReference type="Gene3D" id="3.40.50.300">
    <property type="entry name" value="P-loop containing nucleotide triphosphate hydrolases"/>
    <property type="match status" value="3"/>
</dbReference>
<evidence type="ECO:0000259" key="11">
    <source>
        <dbReference type="PROSITE" id="PS51903"/>
    </source>
</evidence>
<dbReference type="InterPro" id="IPR036628">
    <property type="entry name" value="Clp_N_dom_sf"/>
</dbReference>
<evidence type="ECO:0000256" key="6">
    <source>
        <dbReference type="ARBA" id="ARBA00023186"/>
    </source>
</evidence>